<feature type="binding site" evidence="6">
    <location>
        <position position="377"/>
    </location>
    <ligand>
        <name>ATP</name>
        <dbReference type="ChEBI" id="CHEBI:30616"/>
    </ligand>
</feature>
<reference evidence="10" key="1">
    <citation type="journal article" date="2023" name="Mol. Biol. Evol.">
        <title>Third-Generation Sequencing Reveals the Adaptive Role of the Epigenome in Three Deep-Sea Polychaetes.</title>
        <authorList>
            <person name="Perez M."/>
            <person name="Aroh O."/>
            <person name="Sun Y."/>
            <person name="Lan Y."/>
            <person name="Juniper S.K."/>
            <person name="Young C.R."/>
            <person name="Angers B."/>
            <person name="Qian P.Y."/>
        </authorList>
    </citation>
    <scope>NUCLEOTIDE SEQUENCE</scope>
    <source>
        <strain evidence="10">R07B-5</strain>
    </source>
</reference>
<dbReference type="Gene3D" id="3.10.20.90">
    <property type="entry name" value="Phosphatidylinositol 3-kinase Catalytic Subunit, Chain A, domain 1"/>
    <property type="match status" value="1"/>
</dbReference>
<dbReference type="PANTHER" id="PTHR11584:SF369">
    <property type="entry name" value="MITOGEN-ACTIVATED PROTEIN KINASE KINASE KINASE 19-RELATED"/>
    <property type="match status" value="1"/>
</dbReference>
<feature type="domain" description="Protein kinase" evidence="8">
    <location>
        <begin position="348"/>
        <end position="611"/>
    </location>
</feature>
<comment type="caution">
    <text evidence="10">The sequence shown here is derived from an EMBL/GenBank/DDBJ whole genome shotgun (WGS) entry which is preliminary data.</text>
</comment>
<proteinExistence type="predicted"/>
<dbReference type="InterPro" id="IPR000719">
    <property type="entry name" value="Prot_kinase_dom"/>
</dbReference>
<keyword evidence="2" id="KW-0808">Transferase</keyword>
<name>A0AAD9UI79_RIDPI</name>
<dbReference type="SUPFAM" id="SSF56112">
    <property type="entry name" value="Protein kinase-like (PK-like)"/>
    <property type="match status" value="1"/>
</dbReference>
<keyword evidence="11" id="KW-1185">Reference proteome</keyword>
<evidence type="ECO:0008006" key="12">
    <source>
        <dbReference type="Google" id="ProtNLM"/>
    </source>
</evidence>
<dbReference type="Proteomes" id="UP001209878">
    <property type="component" value="Unassembled WGS sequence"/>
</dbReference>
<feature type="region of interest" description="Disordered" evidence="7">
    <location>
        <begin position="193"/>
        <end position="282"/>
    </location>
</feature>
<keyword evidence="4" id="KW-0418">Kinase</keyword>
<keyword evidence="1" id="KW-0723">Serine/threonine-protein kinase</keyword>
<dbReference type="AlphaFoldDB" id="A0AAD9UI79"/>
<dbReference type="InterPro" id="IPR000270">
    <property type="entry name" value="PB1_dom"/>
</dbReference>
<dbReference type="PROSITE" id="PS51745">
    <property type="entry name" value="PB1"/>
    <property type="match status" value="1"/>
</dbReference>
<sequence>MTSHSRHTDRANSTDDLEDVFNTIKDGLAAGLRQSRVGHEISSGSQDLRIKCEYQGEKRIMQIARPVQYSLLVDKIKQYYGEELLINYTLASAEMFVPIKSQEALDSAVELIERNQRLQSLRLFLTKAQEPCAAPGKLAELFDGNASHGGKGAVRRERRGDRRTGRYSPPPGTLPSNEKHLVKRLSRLSTETQGEFIPEQLQKRNGQADHSASSSRSGSQSSLDSSYCSAQRSHGSTRSIPSTNSRDHADDEKRGGTFPRRGAPSGSYCQLNNQGSQSFPRHLHKGDLSVHQQLSSVSSDLSVSTSSSSSGLGAIDIDSPDGRRHFDQLSCSLKHLSAHKSPRAPIDWKKGRMLGAGAFGQVFLCYDADSGLELAVKQVVINNVDKEISKEVRSLKCEIQLLKNLHHVRIVQYFGCQETGTFLNIFMEYMAGGSVKDHINTYGALRENVTRKYTRQVVEGLIYLHDLMIVHRDIKGANILRDSNGNVKLGDFGASKRLQTICTATGTMTQASTITGTPYWMSPDVINGEGYGRKADIWSLGCTVVEMLTSTPPWIEFEAMAAIFKIATSDYPKYELAVETSDVAKNFLKKCFHKSPTSRPSAKELLQHRFVNEFT</sequence>
<feature type="compositionally biased region" description="Low complexity" evidence="7">
    <location>
        <begin position="211"/>
        <end position="229"/>
    </location>
</feature>
<evidence type="ECO:0000256" key="3">
    <source>
        <dbReference type="ARBA" id="ARBA00022741"/>
    </source>
</evidence>
<keyword evidence="5 6" id="KW-0067">ATP-binding</keyword>
<protein>
    <recommendedName>
        <fullName evidence="12">Protein kinase domain-containing protein</fullName>
    </recommendedName>
</protein>
<evidence type="ECO:0000313" key="11">
    <source>
        <dbReference type="Proteomes" id="UP001209878"/>
    </source>
</evidence>
<dbReference type="SUPFAM" id="SSF54277">
    <property type="entry name" value="CAD &amp; PB1 domains"/>
    <property type="match status" value="1"/>
</dbReference>
<dbReference type="PANTHER" id="PTHR11584">
    <property type="entry name" value="SERINE/THREONINE PROTEIN KINASE"/>
    <property type="match status" value="1"/>
</dbReference>
<keyword evidence="3 6" id="KW-0547">Nucleotide-binding</keyword>
<organism evidence="10 11">
    <name type="scientific">Ridgeia piscesae</name>
    <name type="common">Tubeworm</name>
    <dbReference type="NCBI Taxonomy" id="27915"/>
    <lineage>
        <taxon>Eukaryota</taxon>
        <taxon>Metazoa</taxon>
        <taxon>Spiralia</taxon>
        <taxon>Lophotrochozoa</taxon>
        <taxon>Annelida</taxon>
        <taxon>Polychaeta</taxon>
        <taxon>Sedentaria</taxon>
        <taxon>Canalipalpata</taxon>
        <taxon>Sabellida</taxon>
        <taxon>Siboglinidae</taxon>
        <taxon>Ridgeia</taxon>
    </lineage>
</organism>
<dbReference type="SMART" id="SM00666">
    <property type="entry name" value="PB1"/>
    <property type="match status" value="1"/>
</dbReference>
<dbReference type="FunFam" id="1.10.510.10:FF:000071">
    <property type="entry name" value="Mitogen-activated protein kinase kinase kinase 3 isoform 2"/>
    <property type="match status" value="1"/>
</dbReference>
<evidence type="ECO:0000256" key="2">
    <source>
        <dbReference type="ARBA" id="ARBA00022679"/>
    </source>
</evidence>
<evidence type="ECO:0000256" key="4">
    <source>
        <dbReference type="ARBA" id="ARBA00022777"/>
    </source>
</evidence>
<dbReference type="InterPro" id="IPR011009">
    <property type="entry name" value="Kinase-like_dom_sf"/>
</dbReference>
<feature type="domain" description="PB1" evidence="9">
    <location>
        <begin position="47"/>
        <end position="128"/>
    </location>
</feature>
<evidence type="ECO:0000256" key="6">
    <source>
        <dbReference type="PROSITE-ProRule" id="PRU10141"/>
    </source>
</evidence>
<dbReference type="GO" id="GO:0004674">
    <property type="term" value="F:protein serine/threonine kinase activity"/>
    <property type="evidence" value="ECO:0007669"/>
    <property type="project" value="UniProtKB-KW"/>
</dbReference>
<evidence type="ECO:0000256" key="1">
    <source>
        <dbReference type="ARBA" id="ARBA00022527"/>
    </source>
</evidence>
<dbReference type="GO" id="GO:0035556">
    <property type="term" value="P:intracellular signal transduction"/>
    <property type="evidence" value="ECO:0007669"/>
    <property type="project" value="UniProtKB-ARBA"/>
</dbReference>
<feature type="region of interest" description="Disordered" evidence="7">
    <location>
        <begin position="140"/>
        <end position="180"/>
    </location>
</feature>
<accession>A0AAD9UI79</accession>
<dbReference type="PROSITE" id="PS00107">
    <property type="entry name" value="PROTEIN_KINASE_ATP"/>
    <property type="match status" value="1"/>
</dbReference>
<feature type="compositionally biased region" description="Basic and acidic residues" evidence="7">
    <location>
        <begin position="154"/>
        <end position="164"/>
    </location>
</feature>
<feature type="compositionally biased region" description="Polar residues" evidence="7">
    <location>
        <begin position="267"/>
        <end position="279"/>
    </location>
</feature>
<evidence type="ECO:0000256" key="5">
    <source>
        <dbReference type="ARBA" id="ARBA00022840"/>
    </source>
</evidence>
<dbReference type="InterPro" id="IPR017441">
    <property type="entry name" value="Protein_kinase_ATP_BS"/>
</dbReference>
<dbReference type="GO" id="GO:0005524">
    <property type="term" value="F:ATP binding"/>
    <property type="evidence" value="ECO:0007669"/>
    <property type="project" value="UniProtKB-UniRule"/>
</dbReference>
<dbReference type="Pfam" id="PF00069">
    <property type="entry name" value="Pkinase"/>
    <property type="match status" value="1"/>
</dbReference>
<dbReference type="Pfam" id="PF00564">
    <property type="entry name" value="PB1"/>
    <property type="match status" value="1"/>
</dbReference>
<dbReference type="PROSITE" id="PS50011">
    <property type="entry name" value="PROTEIN_KINASE_DOM"/>
    <property type="match status" value="1"/>
</dbReference>
<evidence type="ECO:0000259" key="9">
    <source>
        <dbReference type="PROSITE" id="PS51745"/>
    </source>
</evidence>
<dbReference type="EMBL" id="JAODUO010000078">
    <property type="protein sequence ID" value="KAK2190493.1"/>
    <property type="molecule type" value="Genomic_DNA"/>
</dbReference>
<dbReference type="InterPro" id="IPR053793">
    <property type="entry name" value="PB1-like"/>
</dbReference>
<feature type="compositionally biased region" description="Basic and acidic residues" evidence="7">
    <location>
        <begin position="245"/>
        <end position="255"/>
    </location>
</feature>
<gene>
    <name evidence="10" type="ORF">NP493_78g03005</name>
</gene>
<evidence type="ECO:0000259" key="8">
    <source>
        <dbReference type="PROSITE" id="PS50011"/>
    </source>
</evidence>
<dbReference type="Gene3D" id="1.10.510.10">
    <property type="entry name" value="Transferase(Phosphotransferase) domain 1"/>
    <property type="match status" value="1"/>
</dbReference>
<dbReference type="CDD" id="cd06625">
    <property type="entry name" value="STKc_MEKK3_like"/>
    <property type="match status" value="1"/>
</dbReference>
<evidence type="ECO:0000313" key="10">
    <source>
        <dbReference type="EMBL" id="KAK2190493.1"/>
    </source>
</evidence>
<feature type="compositionally biased region" description="Polar residues" evidence="7">
    <location>
        <begin position="230"/>
        <end position="244"/>
    </location>
</feature>
<evidence type="ECO:0000256" key="7">
    <source>
        <dbReference type="SAM" id="MobiDB-lite"/>
    </source>
</evidence>
<dbReference type="SMART" id="SM00220">
    <property type="entry name" value="S_TKc"/>
    <property type="match status" value="1"/>
</dbReference>